<evidence type="ECO:0000256" key="4">
    <source>
        <dbReference type="ARBA" id="ARBA00023155"/>
    </source>
</evidence>
<feature type="region of interest" description="Disordered" evidence="8">
    <location>
        <begin position="145"/>
        <end position="171"/>
    </location>
</feature>
<protein>
    <recommendedName>
        <fullName evidence="9">Homeobox domain-containing protein</fullName>
    </recommendedName>
</protein>
<sequence length="171" mass="20328">MINFNVSSILRQKEKSPIKESLLPSSSKTTTTMSLDKFTIFSICKWNLNEQFLREFQRDKLKDNNLKEWSKNYSEKLSELKKHNILNTRRRTAFTEKQVNILEQKFLIGQYPAICTKQELSSKLNLPVSTIQIWFKNRRAKERKINPEHKYKDSSEISQDSNQNLRNLKMI</sequence>
<dbReference type="PANTHER" id="PTHR45793:SF5">
    <property type="entry name" value="HOMEOTIC PROTEIN OCELLILESS"/>
    <property type="match status" value="1"/>
</dbReference>
<evidence type="ECO:0000313" key="10">
    <source>
        <dbReference type="EMBL" id="OAF69036.1"/>
    </source>
</evidence>
<keyword evidence="4 6" id="KW-0371">Homeobox</keyword>
<dbReference type="InterPro" id="IPR001356">
    <property type="entry name" value="HD"/>
</dbReference>
<feature type="DNA-binding region" description="Homeobox" evidence="6">
    <location>
        <begin position="87"/>
        <end position="146"/>
    </location>
</feature>
<dbReference type="GO" id="GO:0000978">
    <property type="term" value="F:RNA polymerase II cis-regulatory region sequence-specific DNA binding"/>
    <property type="evidence" value="ECO:0007669"/>
    <property type="project" value="TreeGrafter"/>
</dbReference>
<accession>A0A177B489</accession>
<evidence type="ECO:0000256" key="2">
    <source>
        <dbReference type="ARBA" id="ARBA00022473"/>
    </source>
</evidence>
<organism evidence="10 11">
    <name type="scientific">Intoshia linei</name>
    <dbReference type="NCBI Taxonomy" id="1819745"/>
    <lineage>
        <taxon>Eukaryota</taxon>
        <taxon>Metazoa</taxon>
        <taxon>Spiralia</taxon>
        <taxon>Lophotrochozoa</taxon>
        <taxon>Mesozoa</taxon>
        <taxon>Orthonectida</taxon>
        <taxon>Rhopaluridae</taxon>
        <taxon>Intoshia</taxon>
    </lineage>
</organism>
<evidence type="ECO:0000259" key="9">
    <source>
        <dbReference type="PROSITE" id="PS50071"/>
    </source>
</evidence>
<evidence type="ECO:0000256" key="8">
    <source>
        <dbReference type="SAM" id="MobiDB-lite"/>
    </source>
</evidence>
<dbReference type="GO" id="GO:0000981">
    <property type="term" value="F:DNA-binding transcription factor activity, RNA polymerase II-specific"/>
    <property type="evidence" value="ECO:0007669"/>
    <property type="project" value="InterPro"/>
</dbReference>
<evidence type="ECO:0000256" key="5">
    <source>
        <dbReference type="ARBA" id="ARBA00023242"/>
    </source>
</evidence>
<name>A0A177B489_9BILA</name>
<dbReference type="PROSITE" id="PS50071">
    <property type="entry name" value="HOMEOBOX_2"/>
    <property type="match status" value="1"/>
</dbReference>
<evidence type="ECO:0000256" key="1">
    <source>
        <dbReference type="ARBA" id="ARBA00004123"/>
    </source>
</evidence>
<keyword evidence="11" id="KW-1185">Reference proteome</keyword>
<dbReference type="InterPro" id="IPR009057">
    <property type="entry name" value="Homeodomain-like_sf"/>
</dbReference>
<evidence type="ECO:0000256" key="3">
    <source>
        <dbReference type="ARBA" id="ARBA00023125"/>
    </source>
</evidence>
<comment type="caution">
    <text evidence="10">The sequence shown here is derived from an EMBL/GenBank/DDBJ whole genome shotgun (WGS) entry which is preliminary data.</text>
</comment>
<dbReference type="GO" id="GO:0005634">
    <property type="term" value="C:nucleus"/>
    <property type="evidence" value="ECO:0007669"/>
    <property type="project" value="UniProtKB-SubCell"/>
</dbReference>
<keyword evidence="3 6" id="KW-0238">DNA-binding</keyword>
<dbReference type="AlphaFoldDB" id="A0A177B489"/>
<evidence type="ECO:0000256" key="7">
    <source>
        <dbReference type="RuleBase" id="RU000682"/>
    </source>
</evidence>
<dbReference type="OrthoDB" id="6159439at2759"/>
<evidence type="ECO:0000256" key="6">
    <source>
        <dbReference type="PROSITE-ProRule" id="PRU00108"/>
    </source>
</evidence>
<dbReference type="Pfam" id="PF00046">
    <property type="entry name" value="Homeodomain"/>
    <property type="match status" value="1"/>
</dbReference>
<keyword evidence="5 6" id="KW-0539">Nucleus</keyword>
<dbReference type="EMBL" id="LWCA01000348">
    <property type="protein sequence ID" value="OAF69036.1"/>
    <property type="molecule type" value="Genomic_DNA"/>
</dbReference>
<comment type="subcellular location">
    <subcellularLocation>
        <location evidence="1 6 7">Nucleus</location>
    </subcellularLocation>
</comment>
<gene>
    <name evidence="10" type="ORF">A3Q56_03243</name>
</gene>
<proteinExistence type="predicted"/>
<evidence type="ECO:0000313" key="11">
    <source>
        <dbReference type="Proteomes" id="UP000078046"/>
    </source>
</evidence>
<feature type="compositionally biased region" description="Polar residues" evidence="8">
    <location>
        <begin position="156"/>
        <end position="171"/>
    </location>
</feature>
<feature type="compositionally biased region" description="Basic and acidic residues" evidence="8">
    <location>
        <begin position="145"/>
        <end position="155"/>
    </location>
</feature>
<dbReference type="Proteomes" id="UP000078046">
    <property type="component" value="Unassembled WGS sequence"/>
</dbReference>
<dbReference type="CDD" id="cd00086">
    <property type="entry name" value="homeodomain"/>
    <property type="match status" value="1"/>
</dbReference>
<dbReference type="Gene3D" id="1.10.10.60">
    <property type="entry name" value="Homeodomain-like"/>
    <property type="match status" value="1"/>
</dbReference>
<dbReference type="SUPFAM" id="SSF46689">
    <property type="entry name" value="Homeodomain-like"/>
    <property type="match status" value="1"/>
</dbReference>
<dbReference type="PANTHER" id="PTHR45793">
    <property type="entry name" value="HOMEOBOX PROTEIN"/>
    <property type="match status" value="1"/>
</dbReference>
<dbReference type="InterPro" id="IPR017970">
    <property type="entry name" value="Homeobox_CS"/>
</dbReference>
<feature type="domain" description="Homeobox" evidence="9">
    <location>
        <begin position="85"/>
        <end position="145"/>
    </location>
</feature>
<dbReference type="PROSITE" id="PS00027">
    <property type="entry name" value="HOMEOBOX_1"/>
    <property type="match status" value="1"/>
</dbReference>
<keyword evidence="2" id="KW-0217">Developmental protein</keyword>
<reference evidence="10 11" key="1">
    <citation type="submission" date="2016-04" db="EMBL/GenBank/DDBJ databases">
        <title>The genome of Intoshia linei affirms orthonectids as highly simplified spiralians.</title>
        <authorList>
            <person name="Mikhailov K.V."/>
            <person name="Slusarev G.S."/>
            <person name="Nikitin M.A."/>
            <person name="Logacheva M.D."/>
            <person name="Penin A."/>
            <person name="Aleoshin V."/>
            <person name="Panchin Y.V."/>
        </authorList>
    </citation>
    <scope>NUCLEOTIDE SEQUENCE [LARGE SCALE GENOMIC DNA]</scope>
    <source>
        <strain evidence="10">Intl2013</strain>
        <tissue evidence="10">Whole animal</tissue>
    </source>
</reference>
<dbReference type="SMART" id="SM00389">
    <property type="entry name" value="HOX"/>
    <property type="match status" value="1"/>
</dbReference>